<organism evidence="1 2">
    <name type="scientific">Nitrososphaera gargensis (strain Ga9.2)</name>
    <dbReference type="NCBI Taxonomy" id="1237085"/>
    <lineage>
        <taxon>Archaea</taxon>
        <taxon>Nitrososphaerota</taxon>
        <taxon>Nitrososphaeria</taxon>
        <taxon>Nitrososphaerales</taxon>
        <taxon>Nitrososphaeraceae</taxon>
        <taxon>Nitrososphaera</taxon>
    </lineage>
</organism>
<dbReference type="HOGENOM" id="CLU_2985797_0_0_2"/>
<dbReference type="EMBL" id="CP002408">
    <property type="protein sequence ID" value="AFU58022.1"/>
    <property type="molecule type" value="Genomic_DNA"/>
</dbReference>
<dbReference type="InParanoid" id="K0IIT2"/>
<reference evidence="1 2" key="1">
    <citation type="journal article" date="2012" name="Environ. Microbiol.">
        <title>The genome of the ammonia-oxidizing Candidatus Nitrososphaera gargensis: insights into metabolic versatility and environmental adaptations.</title>
        <authorList>
            <person name="Spang A."/>
            <person name="Poehlein A."/>
            <person name="Offre P."/>
            <person name="Zumbragel S."/>
            <person name="Haider S."/>
            <person name="Rychlik N."/>
            <person name="Nowka B."/>
            <person name="Schmeisser C."/>
            <person name="Lebedeva E.V."/>
            <person name="Rattei T."/>
            <person name="Bohm C."/>
            <person name="Schmid M."/>
            <person name="Galushko A."/>
            <person name="Hatzenpichler R."/>
            <person name="Weinmaier T."/>
            <person name="Daniel R."/>
            <person name="Schleper C."/>
            <person name="Spieck E."/>
            <person name="Streit W."/>
            <person name="Wagner M."/>
        </authorList>
    </citation>
    <scope>NUCLEOTIDE SEQUENCE [LARGE SCALE GENOMIC DNA]</scope>
    <source>
        <strain evidence="2">Ga9.2</strain>
    </source>
</reference>
<proteinExistence type="predicted"/>
<evidence type="ECO:0000313" key="1">
    <source>
        <dbReference type="EMBL" id="AFU58022.1"/>
    </source>
</evidence>
<dbReference type="KEGG" id="nga:Ngar_c10800"/>
<sequence length="57" mass="6492">MAVHINKNLAHFRNTMVILVTFSFFKELVMNIDIDIVIFASIRTINTIPLLISGCEI</sequence>
<protein>
    <submittedName>
        <fullName evidence="1">Uncharacterized protein</fullName>
    </submittedName>
</protein>
<dbReference type="Proteomes" id="UP000008037">
    <property type="component" value="Chromosome"/>
</dbReference>
<dbReference type="STRING" id="1237085.Ngar_c10800"/>
<accession>K0IIT2</accession>
<gene>
    <name evidence="1" type="ordered locus">Ngar_c10800</name>
</gene>
<dbReference type="BioCyc" id="CNIT1237085:G1324-1078-MONOMER"/>
<dbReference type="AlphaFoldDB" id="K0IIT2"/>
<name>K0IIT2_NITGG</name>
<keyword evidence="2" id="KW-1185">Reference proteome</keyword>
<evidence type="ECO:0000313" key="2">
    <source>
        <dbReference type="Proteomes" id="UP000008037"/>
    </source>
</evidence>